<dbReference type="AlphaFoldDB" id="A0A1I3LI17"/>
<proteinExistence type="predicted"/>
<gene>
    <name evidence="1" type="ORF">SAMN05216258_11040</name>
</gene>
<evidence type="ECO:0000313" key="2">
    <source>
        <dbReference type="Proteomes" id="UP000199377"/>
    </source>
</evidence>
<sequence>MSKVLLYAGQPSDSLGTIVASADVTRTIDAATVCNPTASAATLTLHIVASGGTASAADKLYHELSVDAGATVPLTGLVNQCLARGATVQAVAGTASALTLTISGRTQG</sequence>
<dbReference type="Proteomes" id="UP000199377">
    <property type="component" value="Unassembled WGS sequence"/>
</dbReference>
<dbReference type="STRING" id="1114924.SAMN05216258_11040"/>
<organism evidence="1 2">
    <name type="scientific">Albimonas pacifica</name>
    <dbReference type="NCBI Taxonomy" id="1114924"/>
    <lineage>
        <taxon>Bacteria</taxon>
        <taxon>Pseudomonadati</taxon>
        <taxon>Pseudomonadota</taxon>
        <taxon>Alphaproteobacteria</taxon>
        <taxon>Rhodobacterales</taxon>
        <taxon>Paracoccaceae</taxon>
        <taxon>Albimonas</taxon>
    </lineage>
</organism>
<dbReference type="EMBL" id="FOQH01000010">
    <property type="protein sequence ID" value="SFI84411.1"/>
    <property type="molecule type" value="Genomic_DNA"/>
</dbReference>
<keyword evidence="2" id="KW-1185">Reference proteome</keyword>
<reference evidence="1 2" key="1">
    <citation type="submission" date="2016-10" db="EMBL/GenBank/DDBJ databases">
        <authorList>
            <person name="de Groot N.N."/>
        </authorList>
    </citation>
    <scope>NUCLEOTIDE SEQUENCE [LARGE SCALE GENOMIC DNA]</scope>
    <source>
        <strain evidence="1 2">CGMCC 1.11030</strain>
    </source>
</reference>
<accession>A0A1I3LI17</accession>
<dbReference type="RefSeq" id="WP_092863114.1">
    <property type="nucleotide sequence ID" value="NZ_FOQH01000010.1"/>
</dbReference>
<protein>
    <submittedName>
        <fullName evidence="1">Uncharacterized protein</fullName>
    </submittedName>
</protein>
<name>A0A1I3LI17_9RHOB</name>
<evidence type="ECO:0000313" key="1">
    <source>
        <dbReference type="EMBL" id="SFI84411.1"/>
    </source>
</evidence>